<dbReference type="EMBL" id="MUHB01000044">
    <property type="protein sequence ID" value="OXA98644.1"/>
    <property type="molecule type" value="Genomic_DNA"/>
</dbReference>
<protein>
    <recommendedName>
        <fullName evidence="3">Lipoprotein</fullName>
    </recommendedName>
</protein>
<comment type="caution">
    <text evidence="1">The sequence shown here is derived from an EMBL/GenBank/DDBJ whole genome shotgun (WGS) entry which is preliminary data.</text>
</comment>
<proteinExistence type="predicted"/>
<name>A0AB36NV14_9FLAO</name>
<evidence type="ECO:0000313" key="1">
    <source>
        <dbReference type="EMBL" id="OXA98644.1"/>
    </source>
</evidence>
<evidence type="ECO:0008006" key="3">
    <source>
        <dbReference type="Google" id="ProtNLM"/>
    </source>
</evidence>
<organism evidence="1 2">
    <name type="scientific">Flavobacterium pectinovorum</name>
    <dbReference type="NCBI Taxonomy" id="29533"/>
    <lineage>
        <taxon>Bacteria</taxon>
        <taxon>Pseudomonadati</taxon>
        <taxon>Bacteroidota</taxon>
        <taxon>Flavobacteriia</taxon>
        <taxon>Flavobacteriales</taxon>
        <taxon>Flavobacteriaceae</taxon>
        <taxon>Flavobacterium</taxon>
    </lineage>
</organism>
<gene>
    <name evidence="1" type="ORF">B0A72_23310</name>
</gene>
<dbReference type="Proteomes" id="UP000198431">
    <property type="component" value="Unassembled WGS sequence"/>
</dbReference>
<reference evidence="1 2" key="1">
    <citation type="submission" date="2016-11" db="EMBL/GenBank/DDBJ databases">
        <title>Whole genomes of Flavobacteriaceae.</title>
        <authorList>
            <person name="Stine C."/>
            <person name="Li C."/>
            <person name="Tadesse D."/>
        </authorList>
    </citation>
    <scope>NUCLEOTIDE SEQUENCE [LARGE SCALE GENOMIC DNA]</scope>
    <source>
        <strain evidence="1 2">ATCC 19366</strain>
    </source>
</reference>
<sequence>MKIIKKMKIVHNKFITKKILFIFFLFMINCSNREKKDLFEFNPEMTTNLDLNKTDSIILEEYSNNKRVYSEWVKFEYKFNVDTAFTEFKLARYQFALKKKFIIGNSYRLIFNVKNKKYKYIFQNFGYDTLYVSNGMSYAIRSYILNGKKRYYSKSKYYLDY</sequence>
<dbReference type="RefSeq" id="WP_073397659.1">
    <property type="nucleotide sequence ID" value="NZ_FRBX01000006.1"/>
</dbReference>
<dbReference type="AlphaFoldDB" id="A0AB36NV14"/>
<evidence type="ECO:0000313" key="2">
    <source>
        <dbReference type="Proteomes" id="UP000198431"/>
    </source>
</evidence>
<accession>A0AB36NV14</accession>